<dbReference type="SUPFAM" id="SSF51735">
    <property type="entry name" value="NAD(P)-binding Rossmann-fold domains"/>
    <property type="match status" value="1"/>
</dbReference>
<dbReference type="Proteomes" id="UP001589833">
    <property type="component" value="Unassembled WGS sequence"/>
</dbReference>
<dbReference type="InterPro" id="IPR013149">
    <property type="entry name" value="ADH-like_C"/>
</dbReference>
<reference evidence="4 5" key="1">
    <citation type="submission" date="2024-09" db="EMBL/GenBank/DDBJ databases">
        <authorList>
            <person name="Sun Q."/>
            <person name="Mori K."/>
        </authorList>
    </citation>
    <scope>NUCLEOTIDE SEQUENCE [LARGE SCALE GENOMIC DNA]</scope>
    <source>
        <strain evidence="4 5">NCAIM B.02301</strain>
    </source>
</reference>
<keyword evidence="1" id="KW-0560">Oxidoreductase</keyword>
<organism evidence="4 5">
    <name type="scientific">Halalkalibacter alkalisediminis</name>
    <dbReference type="NCBI Taxonomy" id="935616"/>
    <lineage>
        <taxon>Bacteria</taxon>
        <taxon>Bacillati</taxon>
        <taxon>Bacillota</taxon>
        <taxon>Bacilli</taxon>
        <taxon>Bacillales</taxon>
        <taxon>Bacillaceae</taxon>
        <taxon>Halalkalibacter</taxon>
    </lineage>
</organism>
<dbReference type="Pfam" id="PF00107">
    <property type="entry name" value="ADH_zinc_N"/>
    <property type="match status" value="1"/>
</dbReference>
<dbReference type="InterPro" id="IPR013154">
    <property type="entry name" value="ADH-like_N"/>
</dbReference>
<feature type="domain" description="Alcohol dehydrogenase-like C-terminal" evidence="2">
    <location>
        <begin position="169"/>
        <end position="296"/>
    </location>
</feature>
<dbReference type="InterPro" id="IPR011032">
    <property type="entry name" value="GroES-like_sf"/>
</dbReference>
<dbReference type="CDD" id="cd08261">
    <property type="entry name" value="Zn_ADH7"/>
    <property type="match status" value="1"/>
</dbReference>
<evidence type="ECO:0000259" key="3">
    <source>
        <dbReference type="Pfam" id="PF08240"/>
    </source>
</evidence>
<gene>
    <name evidence="4" type="ORF">ACFFH4_22495</name>
</gene>
<dbReference type="RefSeq" id="WP_273848094.1">
    <property type="nucleotide sequence ID" value="NZ_JAQQWT010000050.1"/>
</dbReference>
<proteinExistence type="predicted"/>
<evidence type="ECO:0000259" key="2">
    <source>
        <dbReference type="Pfam" id="PF00107"/>
    </source>
</evidence>
<dbReference type="InterPro" id="IPR050129">
    <property type="entry name" value="Zn_alcohol_dh"/>
</dbReference>
<comment type="caution">
    <text evidence="4">The sequence shown here is derived from an EMBL/GenBank/DDBJ whole genome shotgun (WGS) entry which is preliminary data.</text>
</comment>
<accession>A0ABV6NLK7</accession>
<evidence type="ECO:0000256" key="1">
    <source>
        <dbReference type="ARBA" id="ARBA00023002"/>
    </source>
</evidence>
<dbReference type="PANTHER" id="PTHR43401">
    <property type="entry name" value="L-THREONINE 3-DEHYDROGENASE"/>
    <property type="match status" value="1"/>
</dbReference>
<dbReference type="PANTHER" id="PTHR43401:SF3">
    <property type="entry name" value="L-GALACTONATE-5-DEHYDROGENASE"/>
    <property type="match status" value="1"/>
</dbReference>
<dbReference type="SUPFAM" id="SSF50129">
    <property type="entry name" value="GroES-like"/>
    <property type="match status" value="1"/>
</dbReference>
<keyword evidence="5" id="KW-1185">Reference proteome</keyword>
<dbReference type="InterPro" id="IPR036291">
    <property type="entry name" value="NAD(P)-bd_dom_sf"/>
</dbReference>
<dbReference type="EMBL" id="JBHLTR010000078">
    <property type="protein sequence ID" value="MFC0561657.1"/>
    <property type="molecule type" value="Genomic_DNA"/>
</dbReference>
<dbReference type="Gene3D" id="3.40.50.720">
    <property type="entry name" value="NAD(P)-binding Rossmann-like Domain"/>
    <property type="match status" value="1"/>
</dbReference>
<feature type="domain" description="Alcohol dehydrogenase-like N-terminal" evidence="3">
    <location>
        <begin position="25"/>
        <end position="131"/>
    </location>
</feature>
<protein>
    <submittedName>
        <fullName evidence="4">Zinc-binding alcohol dehydrogenase family protein</fullName>
    </submittedName>
</protein>
<sequence>MRVISCQEPNVLIEKTEELTERSVGEVLIEIKRIGICGTDLHAYRGNQPFFTYPRVLGHELAGVVFEADTDSALTVGDQVTVIPYLECGTCIACRNGKPNCCTDMKVLGVHLDGGMKEIIRVPENHVLKVDQISLDEAAMVEPLSIGAHAVRRSNLSKDQVALVIGAGPIGLAVMRFAKLTGATVIAMDINHNRLEFCKSWAEVDYTINALEEPEAALAKITDGDFPQVVFDATGNKHSMMNAFNFVSHGGQLIYVGLVKEDISFHDPEFHKREMSLLASRNATIDDFKYVISCIEQKQVNINELITNRIPFARLVTDFETLFDPASKVIKGVIER</sequence>
<dbReference type="Gene3D" id="3.90.180.10">
    <property type="entry name" value="Medium-chain alcohol dehydrogenases, catalytic domain"/>
    <property type="match status" value="1"/>
</dbReference>
<evidence type="ECO:0000313" key="4">
    <source>
        <dbReference type="EMBL" id="MFC0561657.1"/>
    </source>
</evidence>
<evidence type="ECO:0000313" key="5">
    <source>
        <dbReference type="Proteomes" id="UP001589833"/>
    </source>
</evidence>
<name>A0ABV6NLK7_9BACI</name>
<dbReference type="Pfam" id="PF08240">
    <property type="entry name" value="ADH_N"/>
    <property type="match status" value="1"/>
</dbReference>